<gene>
    <name evidence="9" type="ORF">H8693_09935</name>
</gene>
<dbReference type="Gene3D" id="1.20.272.10">
    <property type="match status" value="1"/>
</dbReference>
<organism evidence="9 10">
    <name type="scientific">Guopingia tenuis</name>
    <dbReference type="NCBI Taxonomy" id="2763656"/>
    <lineage>
        <taxon>Bacteria</taxon>
        <taxon>Bacillati</taxon>
        <taxon>Bacillota</taxon>
        <taxon>Clostridia</taxon>
        <taxon>Christensenellales</taxon>
        <taxon>Christensenellaceae</taxon>
        <taxon>Guopingia</taxon>
    </lineage>
</organism>
<comment type="caution">
    <text evidence="9">The sequence shown here is derived from an EMBL/GenBank/DDBJ whole genome shotgun (WGS) entry which is preliminary data.</text>
</comment>
<name>A0A926DK72_9FIRM</name>
<dbReference type="InterPro" id="IPR015199">
    <property type="entry name" value="DNA_pol_III_delta_C"/>
</dbReference>
<dbReference type="EC" id="2.7.7.7" evidence="1"/>
<dbReference type="PANTHER" id="PTHR11669:SF8">
    <property type="entry name" value="DNA POLYMERASE III SUBUNIT DELTA"/>
    <property type="match status" value="1"/>
</dbReference>
<reference evidence="9" key="1">
    <citation type="submission" date="2020-08" db="EMBL/GenBank/DDBJ databases">
        <title>Genome public.</title>
        <authorList>
            <person name="Liu C."/>
            <person name="Sun Q."/>
        </authorList>
    </citation>
    <scope>NUCLEOTIDE SEQUENCE</scope>
    <source>
        <strain evidence="9">NSJ-63</strain>
    </source>
</reference>
<dbReference type="PANTHER" id="PTHR11669">
    <property type="entry name" value="REPLICATION FACTOR C / DNA POLYMERASE III GAMMA-TAU SUBUNIT"/>
    <property type="match status" value="1"/>
</dbReference>
<dbReference type="GO" id="GO:0003887">
    <property type="term" value="F:DNA-directed DNA polymerase activity"/>
    <property type="evidence" value="ECO:0007669"/>
    <property type="project" value="UniProtKB-KW"/>
</dbReference>
<accession>A0A926DK72</accession>
<dbReference type="Pfam" id="PF13177">
    <property type="entry name" value="DNA_pol3_delta2"/>
    <property type="match status" value="1"/>
</dbReference>
<dbReference type="Pfam" id="PF09115">
    <property type="entry name" value="DNApol3-delta_C"/>
    <property type="match status" value="1"/>
</dbReference>
<dbReference type="AlphaFoldDB" id="A0A926DK72"/>
<evidence type="ECO:0000256" key="6">
    <source>
        <dbReference type="ARBA" id="ARBA00022932"/>
    </source>
</evidence>
<evidence type="ECO:0000256" key="7">
    <source>
        <dbReference type="ARBA" id="ARBA00049244"/>
    </source>
</evidence>
<dbReference type="GO" id="GO:0003677">
    <property type="term" value="F:DNA binding"/>
    <property type="evidence" value="ECO:0007669"/>
    <property type="project" value="InterPro"/>
</dbReference>
<evidence type="ECO:0000256" key="2">
    <source>
        <dbReference type="ARBA" id="ARBA00014363"/>
    </source>
</evidence>
<evidence type="ECO:0000313" key="9">
    <source>
        <dbReference type="EMBL" id="MBC8539244.1"/>
    </source>
</evidence>
<feature type="domain" description="DNA polymerase III delta subunit C-terminal" evidence="8">
    <location>
        <begin position="227"/>
        <end position="314"/>
    </location>
</feature>
<keyword evidence="3" id="KW-0808">Transferase</keyword>
<evidence type="ECO:0000256" key="1">
    <source>
        <dbReference type="ARBA" id="ARBA00012417"/>
    </source>
</evidence>
<evidence type="ECO:0000256" key="4">
    <source>
        <dbReference type="ARBA" id="ARBA00022695"/>
    </source>
</evidence>
<evidence type="ECO:0000313" key="10">
    <source>
        <dbReference type="Proteomes" id="UP000617951"/>
    </source>
</evidence>
<dbReference type="SUPFAM" id="SSF52540">
    <property type="entry name" value="P-loop containing nucleoside triphosphate hydrolases"/>
    <property type="match status" value="1"/>
</dbReference>
<dbReference type="InterPro" id="IPR027417">
    <property type="entry name" value="P-loop_NTPase"/>
</dbReference>
<dbReference type="EMBL" id="JACRSS010000006">
    <property type="protein sequence ID" value="MBC8539244.1"/>
    <property type="molecule type" value="Genomic_DNA"/>
</dbReference>
<dbReference type="Proteomes" id="UP000617951">
    <property type="component" value="Unassembled WGS sequence"/>
</dbReference>
<dbReference type="GO" id="GO:0009360">
    <property type="term" value="C:DNA polymerase III complex"/>
    <property type="evidence" value="ECO:0007669"/>
    <property type="project" value="InterPro"/>
</dbReference>
<dbReference type="RefSeq" id="WP_249280847.1">
    <property type="nucleotide sequence ID" value="NZ_JACRSS010000006.1"/>
</dbReference>
<keyword evidence="5" id="KW-0235">DNA replication</keyword>
<proteinExistence type="predicted"/>
<dbReference type="Gene3D" id="3.40.50.300">
    <property type="entry name" value="P-loop containing nucleotide triphosphate hydrolases"/>
    <property type="match status" value="1"/>
</dbReference>
<evidence type="ECO:0000259" key="8">
    <source>
        <dbReference type="Pfam" id="PF09115"/>
    </source>
</evidence>
<evidence type="ECO:0000256" key="5">
    <source>
        <dbReference type="ARBA" id="ARBA00022705"/>
    </source>
</evidence>
<keyword evidence="10" id="KW-1185">Reference proteome</keyword>
<protein>
    <recommendedName>
        <fullName evidence="2">DNA polymerase III subunit delta'</fullName>
        <ecNumber evidence="1">2.7.7.7</ecNumber>
    </recommendedName>
</protein>
<sequence length="320" mass="36422">MVRESAEERLLANAAKTRRLAQAYLISASGAEQARRTARDFLQSIFCESGTGCGACLECRKFRDGNQVDYLELGGGAIRLDDVRQVPDFIKKKSAGGRYKCIYIEDAHQMNVQSQNYLLKSMEEPEEGVVFVLSTNQPEKLLSTVISRCLWIRLRPLSRAALRERLEGKIPPERQEACIALCGGSWAEALRLAEDDELFDIRETAAEVCRHFAGRKNPSLFEMETRILSHEKRILDMLFAMAGLFRDGLYWKMTGETALLSNPDQRETAEMLAEHFTTSALRYIIEILLERYEKKQSFPGYKNKLMVEGMLFQIMEVKAA</sequence>
<dbReference type="InterPro" id="IPR050238">
    <property type="entry name" value="DNA_Rep/Repair_Clamp_Loader"/>
</dbReference>
<keyword evidence="6" id="KW-0239">DNA-directed DNA polymerase</keyword>
<comment type="catalytic activity">
    <reaction evidence="7">
        <text>DNA(n) + a 2'-deoxyribonucleoside 5'-triphosphate = DNA(n+1) + diphosphate</text>
        <dbReference type="Rhea" id="RHEA:22508"/>
        <dbReference type="Rhea" id="RHEA-COMP:17339"/>
        <dbReference type="Rhea" id="RHEA-COMP:17340"/>
        <dbReference type="ChEBI" id="CHEBI:33019"/>
        <dbReference type="ChEBI" id="CHEBI:61560"/>
        <dbReference type="ChEBI" id="CHEBI:173112"/>
        <dbReference type="EC" id="2.7.7.7"/>
    </reaction>
</comment>
<dbReference type="GO" id="GO:0006261">
    <property type="term" value="P:DNA-templated DNA replication"/>
    <property type="evidence" value="ECO:0007669"/>
    <property type="project" value="TreeGrafter"/>
</dbReference>
<keyword evidence="4" id="KW-0548">Nucleotidyltransferase</keyword>
<evidence type="ECO:0000256" key="3">
    <source>
        <dbReference type="ARBA" id="ARBA00022679"/>
    </source>
</evidence>